<dbReference type="AlphaFoldDB" id="A0A7W0C7L8"/>
<dbReference type="RefSeq" id="WP_181550323.1">
    <property type="nucleotide sequence ID" value="NZ_JACDUS010000002.1"/>
</dbReference>
<dbReference type="Proteomes" id="UP000525298">
    <property type="component" value="Unassembled WGS sequence"/>
</dbReference>
<evidence type="ECO:0000313" key="2">
    <source>
        <dbReference type="Proteomes" id="UP000525298"/>
    </source>
</evidence>
<evidence type="ECO:0000313" key="1">
    <source>
        <dbReference type="EMBL" id="MBA2880661.1"/>
    </source>
</evidence>
<comment type="caution">
    <text evidence="1">The sequence shown here is derived from an EMBL/GenBank/DDBJ whole genome shotgun (WGS) entry which is preliminary data.</text>
</comment>
<gene>
    <name evidence="1" type="ORF">HNR65_000979</name>
</gene>
<reference evidence="1 2" key="1">
    <citation type="submission" date="2020-07" db="EMBL/GenBank/DDBJ databases">
        <title>Genomic Encyclopedia of Type Strains, Phase IV (KMG-IV): sequencing the most valuable type-strain genomes for metagenomic binning, comparative biology and taxonomic classification.</title>
        <authorList>
            <person name="Goeker M."/>
        </authorList>
    </citation>
    <scope>NUCLEOTIDE SEQUENCE [LARGE SCALE GENOMIC DNA]</scope>
    <source>
        <strain evidence="1 2">DSM 17721</strain>
    </source>
</reference>
<dbReference type="EMBL" id="JACDUS010000002">
    <property type="protein sequence ID" value="MBA2880661.1"/>
    <property type="molecule type" value="Genomic_DNA"/>
</dbReference>
<protein>
    <submittedName>
        <fullName evidence="1">Uncharacterized protein</fullName>
    </submittedName>
</protein>
<proteinExistence type="predicted"/>
<sequence length="90" mass="10148">MKQTQIYQHLVETAGKLGIRVAEQNLRATGVNAKSGLCRIKGESVFIMDKRLSVNAKIELLAGSLRQMPLEEIYIMPAVRKILDRKPNQK</sequence>
<keyword evidence="2" id="KW-1185">Reference proteome</keyword>
<accession>A0A7W0C7L8</accession>
<organism evidence="1 2">
    <name type="scientific">Desulfosalsimonas propionicica</name>
    <dbReference type="NCBI Taxonomy" id="332175"/>
    <lineage>
        <taxon>Bacteria</taxon>
        <taxon>Pseudomonadati</taxon>
        <taxon>Thermodesulfobacteriota</taxon>
        <taxon>Desulfobacteria</taxon>
        <taxon>Desulfobacterales</taxon>
        <taxon>Desulfosalsimonadaceae</taxon>
        <taxon>Desulfosalsimonas</taxon>
    </lineage>
</organism>
<name>A0A7W0C7L8_9BACT</name>